<protein>
    <submittedName>
        <fullName evidence="2">VC0807 family protein</fullName>
    </submittedName>
</protein>
<reference evidence="2 3" key="1">
    <citation type="submission" date="2024-03" db="EMBL/GenBank/DDBJ databases">
        <title>Draft genome sequence of Pseudonocardia sp. DW16-2.</title>
        <authorList>
            <person name="Duangmal K."/>
        </authorList>
    </citation>
    <scope>NUCLEOTIDE SEQUENCE [LARGE SCALE GENOMIC DNA]</scope>
    <source>
        <strain evidence="2 3">DW16-2</strain>
    </source>
</reference>
<feature type="transmembrane region" description="Helical" evidence="1">
    <location>
        <begin position="52"/>
        <end position="71"/>
    </location>
</feature>
<comment type="caution">
    <text evidence="2">The sequence shown here is derived from an EMBL/GenBank/DDBJ whole genome shotgun (WGS) entry which is preliminary data.</text>
</comment>
<accession>A0ABU8T2Z3</accession>
<proteinExistence type="predicted"/>
<feature type="transmembrane region" description="Helical" evidence="1">
    <location>
        <begin position="137"/>
        <end position="161"/>
    </location>
</feature>
<dbReference type="NCBIfam" id="NF041646">
    <property type="entry name" value="VC0807_fam"/>
    <property type="match status" value="1"/>
</dbReference>
<feature type="transmembrane region" description="Helical" evidence="1">
    <location>
        <begin position="83"/>
        <end position="100"/>
    </location>
</feature>
<gene>
    <name evidence="2" type="ORF">WJX68_05240</name>
</gene>
<feature type="transmembrane region" description="Helical" evidence="1">
    <location>
        <begin position="167"/>
        <end position="189"/>
    </location>
</feature>
<dbReference type="RefSeq" id="WP_340286515.1">
    <property type="nucleotide sequence ID" value="NZ_JBBJUP010000003.1"/>
</dbReference>
<keyword evidence="1" id="KW-1133">Transmembrane helix</keyword>
<sequence length="213" mass="22505">MQTIGLSVVVPIVVYDVLTDRGVGAVPALLASGIGPLLDVGIGLVRHRRVDEFGVVVLVFLAVGAVLGLLLADPRVLLLKESATTGAMGLLLLGSLVVMPRPLMFYFGRRFATGGDPGRVAWWNDLWRFPGFRRTQVVLTAVWGTVLLVEAAVRIALTFVLSTATMVVVNAVAPFAVLAVLVTWTVVYARRAQAAGERRGLSPAASRCGAAGC</sequence>
<keyword evidence="3" id="KW-1185">Reference proteome</keyword>
<organism evidence="2 3">
    <name type="scientific">Pseudonocardia spirodelae</name>
    <dbReference type="NCBI Taxonomy" id="3133431"/>
    <lineage>
        <taxon>Bacteria</taxon>
        <taxon>Bacillati</taxon>
        <taxon>Actinomycetota</taxon>
        <taxon>Actinomycetes</taxon>
        <taxon>Pseudonocardiales</taxon>
        <taxon>Pseudonocardiaceae</taxon>
        <taxon>Pseudonocardia</taxon>
    </lineage>
</organism>
<evidence type="ECO:0000256" key="1">
    <source>
        <dbReference type="SAM" id="Phobius"/>
    </source>
</evidence>
<dbReference type="Proteomes" id="UP001364211">
    <property type="component" value="Unassembled WGS sequence"/>
</dbReference>
<evidence type="ECO:0000313" key="2">
    <source>
        <dbReference type="EMBL" id="MEJ8278326.1"/>
    </source>
</evidence>
<feature type="transmembrane region" description="Helical" evidence="1">
    <location>
        <begin position="25"/>
        <end position="45"/>
    </location>
</feature>
<name>A0ABU8T2Z3_9PSEU</name>
<keyword evidence="1" id="KW-0472">Membrane</keyword>
<keyword evidence="1" id="KW-0812">Transmembrane</keyword>
<evidence type="ECO:0000313" key="3">
    <source>
        <dbReference type="Proteomes" id="UP001364211"/>
    </source>
</evidence>
<dbReference type="EMBL" id="JBBJUP010000003">
    <property type="protein sequence ID" value="MEJ8278326.1"/>
    <property type="molecule type" value="Genomic_DNA"/>
</dbReference>